<keyword evidence="2" id="KW-1185">Reference proteome</keyword>
<dbReference type="Proteomes" id="UP000887563">
    <property type="component" value="Unplaced"/>
</dbReference>
<name>A0A914KWN6_MELIC</name>
<sequence>MHPGEGPSGSQPGGMHPGECSGTQQPIEEDEFTQLKGLIFPLLETVGDHEKLEGIVPRPRPYPQ</sequence>
<feature type="region of interest" description="Disordered" evidence="1">
    <location>
        <begin position="1"/>
        <end position="29"/>
    </location>
</feature>
<protein>
    <submittedName>
        <fullName evidence="3">Uncharacterized protein</fullName>
    </submittedName>
</protein>
<accession>A0A914KWN6</accession>
<organism evidence="2 3">
    <name type="scientific">Meloidogyne incognita</name>
    <name type="common">Southern root-knot nematode worm</name>
    <name type="synonym">Oxyuris incognita</name>
    <dbReference type="NCBI Taxonomy" id="6306"/>
    <lineage>
        <taxon>Eukaryota</taxon>
        <taxon>Metazoa</taxon>
        <taxon>Ecdysozoa</taxon>
        <taxon>Nematoda</taxon>
        <taxon>Chromadorea</taxon>
        <taxon>Rhabditida</taxon>
        <taxon>Tylenchina</taxon>
        <taxon>Tylenchomorpha</taxon>
        <taxon>Tylenchoidea</taxon>
        <taxon>Meloidogynidae</taxon>
        <taxon>Meloidogyninae</taxon>
        <taxon>Meloidogyne</taxon>
        <taxon>Meloidogyne incognita group</taxon>
    </lineage>
</organism>
<dbReference type="AlphaFoldDB" id="A0A914KWN6"/>
<evidence type="ECO:0000313" key="3">
    <source>
        <dbReference type="WBParaSite" id="Minc3s00148g06071"/>
    </source>
</evidence>
<evidence type="ECO:0000256" key="1">
    <source>
        <dbReference type="SAM" id="MobiDB-lite"/>
    </source>
</evidence>
<proteinExistence type="predicted"/>
<dbReference type="WBParaSite" id="Minc3s00148g06071">
    <property type="protein sequence ID" value="Minc3s00148g06071"/>
    <property type="gene ID" value="Minc3s00148g06071"/>
</dbReference>
<reference evidence="3" key="1">
    <citation type="submission" date="2022-11" db="UniProtKB">
        <authorList>
            <consortium name="WormBaseParasite"/>
        </authorList>
    </citation>
    <scope>IDENTIFICATION</scope>
</reference>
<evidence type="ECO:0000313" key="2">
    <source>
        <dbReference type="Proteomes" id="UP000887563"/>
    </source>
</evidence>
<feature type="compositionally biased region" description="Low complexity" evidence="1">
    <location>
        <begin position="1"/>
        <end position="10"/>
    </location>
</feature>